<evidence type="ECO:0000313" key="3">
    <source>
        <dbReference type="Proteomes" id="UP001603857"/>
    </source>
</evidence>
<comment type="caution">
    <text evidence="2">The sequence shown here is derived from an EMBL/GenBank/DDBJ whole genome shotgun (WGS) entry which is preliminary data.</text>
</comment>
<keyword evidence="1" id="KW-1133">Transmembrane helix</keyword>
<evidence type="ECO:0000313" key="2">
    <source>
        <dbReference type="EMBL" id="KAL2343939.1"/>
    </source>
</evidence>
<reference evidence="2 3" key="1">
    <citation type="submission" date="2024-08" db="EMBL/GenBank/DDBJ databases">
        <title>Insights into the chromosomal genome structure of Flemingia macrophylla.</title>
        <authorList>
            <person name="Ding Y."/>
            <person name="Zhao Y."/>
            <person name="Bi W."/>
            <person name="Wu M."/>
            <person name="Zhao G."/>
            <person name="Gong Y."/>
            <person name="Li W."/>
            <person name="Zhang P."/>
        </authorList>
    </citation>
    <scope>NUCLEOTIDE SEQUENCE [LARGE SCALE GENOMIC DNA]</scope>
    <source>
        <strain evidence="2">DYQJB</strain>
        <tissue evidence="2">Leaf</tissue>
    </source>
</reference>
<organism evidence="2 3">
    <name type="scientific">Flemingia macrophylla</name>
    <dbReference type="NCBI Taxonomy" id="520843"/>
    <lineage>
        <taxon>Eukaryota</taxon>
        <taxon>Viridiplantae</taxon>
        <taxon>Streptophyta</taxon>
        <taxon>Embryophyta</taxon>
        <taxon>Tracheophyta</taxon>
        <taxon>Spermatophyta</taxon>
        <taxon>Magnoliopsida</taxon>
        <taxon>eudicotyledons</taxon>
        <taxon>Gunneridae</taxon>
        <taxon>Pentapetalae</taxon>
        <taxon>rosids</taxon>
        <taxon>fabids</taxon>
        <taxon>Fabales</taxon>
        <taxon>Fabaceae</taxon>
        <taxon>Papilionoideae</taxon>
        <taxon>50 kb inversion clade</taxon>
        <taxon>NPAAA clade</taxon>
        <taxon>indigoferoid/millettioid clade</taxon>
        <taxon>Phaseoleae</taxon>
        <taxon>Flemingia</taxon>
    </lineage>
</organism>
<sequence length="61" mass="7220">MVTLKTLLGFVFFMKVVVMDVIFLMELESLKKDIYIASYDQNSEFISKLSNMLWVIDYNML</sequence>
<keyword evidence="3" id="KW-1185">Reference proteome</keyword>
<dbReference type="AlphaFoldDB" id="A0ABD1N771"/>
<protein>
    <submittedName>
        <fullName evidence="2">Uncharacterized protein</fullName>
    </submittedName>
</protein>
<gene>
    <name evidence="2" type="ORF">Fmac_005224</name>
</gene>
<name>A0ABD1N771_9FABA</name>
<accession>A0ABD1N771</accession>
<dbReference type="EMBL" id="JBGMDY010000002">
    <property type="protein sequence ID" value="KAL2343939.1"/>
    <property type="molecule type" value="Genomic_DNA"/>
</dbReference>
<evidence type="ECO:0000256" key="1">
    <source>
        <dbReference type="SAM" id="Phobius"/>
    </source>
</evidence>
<proteinExistence type="predicted"/>
<keyword evidence="1" id="KW-0472">Membrane</keyword>
<dbReference type="Proteomes" id="UP001603857">
    <property type="component" value="Unassembled WGS sequence"/>
</dbReference>
<feature type="transmembrane region" description="Helical" evidence="1">
    <location>
        <begin position="6"/>
        <end position="25"/>
    </location>
</feature>
<keyword evidence="1" id="KW-0812">Transmembrane</keyword>